<evidence type="ECO:0000256" key="5">
    <source>
        <dbReference type="ARBA" id="ARBA00022840"/>
    </source>
</evidence>
<dbReference type="CDD" id="cd03259">
    <property type="entry name" value="ABC_Carb_Solutes_like"/>
    <property type="match status" value="1"/>
</dbReference>
<name>W4LW55_ENTF1</name>
<dbReference type="InterPro" id="IPR027417">
    <property type="entry name" value="P-loop_NTPase"/>
</dbReference>
<gene>
    <name evidence="10" type="ORF">ETSY1_04735</name>
</gene>
<dbReference type="EMBL" id="AZHW01000174">
    <property type="protein sequence ID" value="ETX02133.1"/>
    <property type="molecule type" value="Genomic_DNA"/>
</dbReference>
<dbReference type="GO" id="GO:0015408">
    <property type="term" value="F:ABC-type ferric iron transporter activity"/>
    <property type="evidence" value="ECO:0007669"/>
    <property type="project" value="InterPro"/>
</dbReference>
<evidence type="ECO:0000256" key="3">
    <source>
        <dbReference type="ARBA" id="ARBA00022496"/>
    </source>
</evidence>
<dbReference type="PATRIC" id="fig|1429438.4.peg.1096"/>
<dbReference type="FunFam" id="3.40.50.300:FF:000425">
    <property type="entry name" value="Probable ABC transporter, ATP-binding subunit"/>
    <property type="match status" value="1"/>
</dbReference>
<dbReference type="InterPro" id="IPR017871">
    <property type="entry name" value="ABC_transporter-like_CS"/>
</dbReference>
<evidence type="ECO:0000256" key="4">
    <source>
        <dbReference type="ARBA" id="ARBA00022741"/>
    </source>
</evidence>
<evidence type="ECO:0000256" key="2">
    <source>
        <dbReference type="ARBA" id="ARBA00022475"/>
    </source>
</evidence>
<dbReference type="GO" id="GO:0016887">
    <property type="term" value="F:ATP hydrolysis activity"/>
    <property type="evidence" value="ECO:0007669"/>
    <property type="project" value="InterPro"/>
</dbReference>
<dbReference type="InterPro" id="IPR008995">
    <property type="entry name" value="Mo/tungstate-bd_C_term_dom"/>
</dbReference>
<dbReference type="PROSITE" id="PS00211">
    <property type="entry name" value="ABC_TRANSPORTER_1"/>
    <property type="match status" value="1"/>
</dbReference>
<dbReference type="Pfam" id="PF08402">
    <property type="entry name" value="TOBE_2"/>
    <property type="match status" value="1"/>
</dbReference>
<keyword evidence="3" id="KW-0410">Iron transport</keyword>
<keyword evidence="7" id="KW-0406">Ion transport</keyword>
<comment type="caution">
    <text evidence="10">The sequence shown here is derived from an EMBL/GenBank/DDBJ whole genome shotgun (WGS) entry which is preliminary data.</text>
</comment>
<evidence type="ECO:0000313" key="10">
    <source>
        <dbReference type="EMBL" id="ETX02133.1"/>
    </source>
</evidence>
<organism evidence="10 11">
    <name type="scientific">Entotheonella factor</name>
    <dbReference type="NCBI Taxonomy" id="1429438"/>
    <lineage>
        <taxon>Bacteria</taxon>
        <taxon>Pseudomonadati</taxon>
        <taxon>Nitrospinota/Tectimicrobiota group</taxon>
        <taxon>Candidatus Tectimicrobiota</taxon>
        <taxon>Candidatus Entotheonellia</taxon>
        <taxon>Candidatus Entotheonellales</taxon>
        <taxon>Candidatus Entotheonellaceae</taxon>
        <taxon>Candidatus Entotheonella</taxon>
    </lineage>
</organism>
<dbReference type="Gene3D" id="3.40.50.300">
    <property type="entry name" value="P-loop containing nucleotide triphosphate hydrolases"/>
    <property type="match status" value="1"/>
</dbReference>
<evidence type="ECO:0000313" key="11">
    <source>
        <dbReference type="Proteomes" id="UP000019141"/>
    </source>
</evidence>
<reference evidence="10 11" key="1">
    <citation type="journal article" date="2014" name="Nature">
        <title>An environmental bacterial taxon with a large and distinct metabolic repertoire.</title>
        <authorList>
            <person name="Wilson M.C."/>
            <person name="Mori T."/>
            <person name="Ruckert C."/>
            <person name="Uria A.R."/>
            <person name="Helf M.J."/>
            <person name="Takada K."/>
            <person name="Gernert C."/>
            <person name="Steffens U.A."/>
            <person name="Heycke N."/>
            <person name="Schmitt S."/>
            <person name="Rinke C."/>
            <person name="Helfrich E.J."/>
            <person name="Brachmann A.O."/>
            <person name="Gurgui C."/>
            <person name="Wakimoto T."/>
            <person name="Kracht M."/>
            <person name="Crusemann M."/>
            <person name="Hentschel U."/>
            <person name="Abe I."/>
            <person name="Matsunaga S."/>
            <person name="Kalinowski J."/>
            <person name="Takeyama H."/>
            <person name="Piel J."/>
        </authorList>
    </citation>
    <scope>NUCLEOTIDE SEQUENCE [LARGE SCALE GENOMIC DNA]</scope>
    <source>
        <strain evidence="11">TSY1</strain>
    </source>
</reference>
<dbReference type="SMART" id="SM00382">
    <property type="entry name" value="AAA"/>
    <property type="match status" value="1"/>
</dbReference>
<dbReference type="Proteomes" id="UP000019141">
    <property type="component" value="Unassembled WGS sequence"/>
</dbReference>
<keyword evidence="5" id="KW-0067">ATP-binding</keyword>
<evidence type="ECO:0000256" key="6">
    <source>
        <dbReference type="ARBA" id="ARBA00023004"/>
    </source>
</evidence>
<evidence type="ECO:0000256" key="7">
    <source>
        <dbReference type="ARBA" id="ARBA00023065"/>
    </source>
</evidence>
<dbReference type="AlphaFoldDB" id="W4LW55"/>
<dbReference type="InterPro" id="IPR015853">
    <property type="entry name" value="ABC_transpr_FbpC"/>
</dbReference>
<keyword evidence="4" id="KW-0547">Nucleotide-binding</keyword>
<dbReference type="SUPFAM" id="SSF52540">
    <property type="entry name" value="P-loop containing nucleoside triphosphate hydrolases"/>
    <property type="match status" value="1"/>
</dbReference>
<keyword evidence="2" id="KW-1003">Cell membrane</keyword>
<dbReference type="InterPro" id="IPR003593">
    <property type="entry name" value="AAA+_ATPase"/>
</dbReference>
<dbReference type="GO" id="GO:0043190">
    <property type="term" value="C:ATP-binding cassette (ABC) transporter complex"/>
    <property type="evidence" value="ECO:0007669"/>
    <property type="project" value="InterPro"/>
</dbReference>
<dbReference type="GO" id="GO:0015697">
    <property type="term" value="P:quaternary ammonium group transport"/>
    <property type="evidence" value="ECO:0007669"/>
    <property type="project" value="UniProtKB-ARBA"/>
</dbReference>
<accession>W4LW55</accession>
<protein>
    <recommendedName>
        <fullName evidence="9">ABC transporter domain-containing protein</fullName>
    </recommendedName>
</protein>
<dbReference type="Pfam" id="PF00005">
    <property type="entry name" value="ABC_tran"/>
    <property type="match status" value="1"/>
</dbReference>
<feature type="domain" description="ABC transporter" evidence="9">
    <location>
        <begin position="5"/>
        <end position="238"/>
    </location>
</feature>
<evidence type="ECO:0000256" key="1">
    <source>
        <dbReference type="ARBA" id="ARBA00022448"/>
    </source>
</evidence>
<dbReference type="PANTHER" id="PTHR42781:SF8">
    <property type="entry name" value="BICARBONATE TRANSPORT ATP-BINDING PROTEIN CMPC"/>
    <property type="match status" value="1"/>
</dbReference>
<evidence type="ECO:0000259" key="9">
    <source>
        <dbReference type="PROSITE" id="PS50893"/>
    </source>
</evidence>
<dbReference type="InterPro" id="IPR003439">
    <property type="entry name" value="ABC_transporter-like_ATP-bd"/>
</dbReference>
<evidence type="ECO:0000256" key="8">
    <source>
        <dbReference type="ARBA" id="ARBA00023136"/>
    </source>
</evidence>
<proteinExistence type="predicted"/>
<keyword evidence="6" id="KW-0408">Iron</keyword>
<dbReference type="HOGENOM" id="CLU_000604_1_1_7"/>
<dbReference type="InterPro" id="IPR013611">
    <property type="entry name" value="Transp-assoc_OB_typ2"/>
</dbReference>
<dbReference type="GO" id="GO:0005524">
    <property type="term" value="F:ATP binding"/>
    <property type="evidence" value="ECO:0007669"/>
    <property type="project" value="UniProtKB-KW"/>
</dbReference>
<sequence>MTPVLSLQGVSKAFEPNVPVLRDVDLQVESGTVVCLLGPSGCGKTTLLRLIAGFEEPTEGELYIIKRLVSRPGMKVPPEQRHIGMVFQDYALFPHMTIAQNIQFGLFRWPSAWRRTRLAEMLSLVGLDGMEKRYPHELSGGQQQRVALARALAPNPQLLLLDEPFSNLDVNLRQQLRDEMHAILSKADITTVLVTHDQEEALSLADRLAVIDQGRIVQYAPPDEVLQQPRTRFVAKFLGLGHFLAGDVQPHCIVTELGNIPYHADLPLAHADRQVDVLVRPESVQLCGHHDGTPAQVVRSSFRGTRKLYTLSLPSGAQLCGLFPQEVALQAGDHIRVSWHPEHMVTFSGNHSQETQALDEVIVE</sequence>
<keyword evidence="11" id="KW-1185">Reference proteome</keyword>
<dbReference type="PANTHER" id="PTHR42781">
    <property type="entry name" value="SPERMIDINE/PUTRESCINE IMPORT ATP-BINDING PROTEIN POTA"/>
    <property type="match status" value="1"/>
</dbReference>
<dbReference type="InterPro" id="IPR050093">
    <property type="entry name" value="ABC_SmlMolc_Importer"/>
</dbReference>
<keyword evidence="8" id="KW-0472">Membrane</keyword>
<keyword evidence="1" id="KW-0813">Transport</keyword>
<dbReference type="PROSITE" id="PS50893">
    <property type="entry name" value="ABC_TRANSPORTER_2"/>
    <property type="match status" value="1"/>
</dbReference>
<dbReference type="SUPFAM" id="SSF50331">
    <property type="entry name" value="MOP-like"/>
    <property type="match status" value="1"/>
</dbReference>